<comment type="caution">
    <text evidence="2">The sequence shown here is derived from an EMBL/GenBank/DDBJ whole genome shotgun (WGS) entry which is preliminary data.</text>
</comment>
<evidence type="ECO:0000313" key="2">
    <source>
        <dbReference type="EMBL" id="GET04869.1"/>
    </source>
</evidence>
<dbReference type="EMBL" id="BLAL01000357">
    <property type="protein sequence ID" value="GET04869.1"/>
    <property type="molecule type" value="Genomic_DNA"/>
</dbReference>
<sequence length="125" mass="14046">MSSDPNTIYIREKFAQLPSFNHQILLTEFALELKDAVNASIEEVPEETDPSHSSMPVPQQELNISDTSEKPDSTIDLEPSCMIMENIPKISFSSSKARVNSLPSGKKSRKSQKNKIIKNKQKDQL</sequence>
<protein>
    <submittedName>
        <fullName evidence="2">Uncharacterized protein</fullName>
    </submittedName>
</protein>
<gene>
    <name evidence="2" type="ORF">RCL2_003116200</name>
</gene>
<organism evidence="2 3">
    <name type="scientific">Rhizophagus clarus</name>
    <dbReference type="NCBI Taxonomy" id="94130"/>
    <lineage>
        <taxon>Eukaryota</taxon>
        <taxon>Fungi</taxon>
        <taxon>Fungi incertae sedis</taxon>
        <taxon>Mucoromycota</taxon>
        <taxon>Glomeromycotina</taxon>
        <taxon>Glomeromycetes</taxon>
        <taxon>Glomerales</taxon>
        <taxon>Glomeraceae</taxon>
        <taxon>Rhizophagus</taxon>
    </lineage>
</organism>
<feature type="compositionally biased region" description="Polar residues" evidence="1">
    <location>
        <begin position="51"/>
        <end position="66"/>
    </location>
</feature>
<feature type="compositionally biased region" description="Basic residues" evidence="1">
    <location>
        <begin position="106"/>
        <end position="119"/>
    </location>
</feature>
<feature type="region of interest" description="Disordered" evidence="1">
    <location>
        <begin position="41"/>
        <end position="75"/>
    </location>
</feature>
<dbReference type="AlphaFoldDB" id="A0A8H3R657"/>
<evidence type="ECO:0000313" key="3">
    <source>
        <dbReference type="Proteomes" id="UP000615446"/>
    </source>
</evidence>
<feature type="region of interest" description="Disordered" evidence="1">
    <location>
        <begin position="94"/>
        <end position="125"/>
    </location>
</feature>
<name>A0A8H3R657_9GLOM</name>
<evidence type="ECO:0000256" key="1">
    <source>
        <dbReference type="SAM" id="MobiDB-lite"/>
    </source>
</evidence>
<feature type="compositionally biased region" description="Polar residues" evidence="1">
    <location>
        <begin position="94"/>
        <end position="103"/>
    </location>
</feature>
<proteinExistence type="predicted"/>
<accession>A0A8H3R657</accession>
<reference evidence="2" key="1">
    <citation type="submission" date="2019-10" db="EMBL/GenBank/DDBJ databases">
        <title>Conservation and host-specific expression of non-tandemly repeated heterogenous ribosome RNA gene in arbuscular mycorrhizal fungi.</title>
        <authorList>
            <person name="Maeda T."/>
            <person name="Kobayashi Y."/>
            <person name="Nakagawa T."/>
            <person name="Ezawa T."/>
            <person name="Yamaguchi K."/>
            <person name="Bino T."/>
            <person name="Nishimoto Y."/>
            <person name="Shigenobu S."/>
            <person name="Kawaguchi M."/>
        </authorList>
    </citation>
    <scope>NUCLEOTIDE SEQUENCE</scope>
    <source>
        <strain evidence="2">HR1</strain>
    </source>
</reference>
<dbReference type="Proteomes" id="UP000615446">
    <property type="component" value="Unassembled WGS sequence"/>
</dbReference>